<evidence type="ECO:0000259" key="1">
    <source>
        <dbReference type="Pfam" id="PF08808"/>
    </source>
</evidence>
<sequence length="161" mass="18027">MLDREGDGPFWIYGAEDIFTAIVEGRLRNKIATAPGHFRFSAAAENAVIAQLDFSEPLRLFDLSGEAVSVLGIYDELRGPDYEWCQWLGWEIGKIIREHQGAVHGFVYPSRRNPGKVAYAISSCVKDVLETRLTVRTQRLVDTDEYARLVASPCCTDSDSL</sequence>
<dbReference type="InterPro" id="IPR014914">
    <property type="entry name" value="RES_dom"/>
</dbReference>
<feature type="domain" description="RES" evidence="1">
    <location>
        <begin position="12"/>
        <end position="123"/>
    </location>
</feature>
<name>A0A1M7IZN0_9BURK</name>
<protein>
    <submittedName>
        <fullName evidence="2">RES domain-containing protein</fullName>
    </submittedName>
</protein>
<reference evidence="3" key="1">
    <citation type="submission" date="2016-11" db="EMBL/GenBank/DDBJ databases">
        <authorList>
            <person name="Varghese N."/>
            <person name="Submissions S."/>
        </authorList>
    </citation>
    <scope>NUCLEOTIDE SEQUENCE [LARGE SCALE GENOMIC DNA]</scope>
    <source>
        <strain evidence="3">Sac-22</strain>
    </source>
</reference>
<proteinExistence type="predicted"/>
<keyword evidence="3" id="KW-1185">Reference proteome</keyword>
<accession>A0A1M7IZN0</accession>
<dbReference type="EMBL" id="FRCX01000001">
    <property type="protein sequence ID" value="SHM46294.1"/>
    <property type="molecule type" value="Genomic_DNA"/>
</dbReference>
<dbReference type="AlphaFoldDB" id="A0A1M7IZN0"/>
<dbReference type="Pfam" id="PF08808">
    <property type="entry name" value="RES"/>
    <property type="match status" value="1"/>
</dbReference>
<dbReference type="Proteomes" id="UP000184339">
    <property type="component" value="Unassembled WGS sequence"/>
</dbReference>
<organism evidence="2 3">
    <name type="scientific">Duganella sacchari</name>
    <dbReference type="NCBI Taxonomy" id="551987"/>
    <lineage>
        <taxon>Bacteria</taxon>
        <taxon>Pseudomonadati</taxon>
        <taxon>Pseudomonadota</taxon>
        <taxon>Betaproteobacteria</taxon>
        <taxon>Burkholderiales</taxon>
        <taxon>Oxalobacteraceae</taxon>
        <taxon>Telluria group</taxon>
        <taxon>Duganella</taxon>
    </lineage>
</organism>
<evidence type="ECO:0000313" key="2">
    <source>
        <dbReference type="EMBL" id="SHM46294.1"/>
    </source>
</evidence>
<evidence type="ECO:0000313" key="3">
    <source>
        <dbReference type="Proteomes" id="UP000184339"/>
    </source>
</evidence>
<gene>
    <name evidence="2" type="ORF">SAMN05192549_101648</name>
</gene>